<comment type="caution">
    <text evidence="2">The sequence shown here is derived from an EMBL/GenBank/DDBJ whole genome shotgun (WGS) entry which is preliminary data.</text>
</comment>
<dbReference type="RefSeq" id="XP_056480348.1">
    <property type="nucleotide sequence ID" value="XM_056613124.1"/>
</dbReference>
<name>A0A9W9KNG9_9EURO</name>
<dbReference type="Proteomes" id="UP001149074">
    <property type="component" value="Unassembled WGS sequence"/>
</dbReference>
<organism evidence="2 3">
    <name type="scientific">Penicillium argentinense</name>
    <dbReference type="NCBI Taxonomy" id="1131581"/>
    <lineage>
        <taxon>Eukaryota</taxon>
        <taxon>Fungi</taxon>
        <taxon>Dikarya</taxon>
        <taxon>Ascomycota</taxon>
        <taxon>Pezizomycotina</taxon>
        <taxon>Eurotiomycetes</taxon>
        <taxon>Eurotiomycetidae</taxon>
        <taxon>Eurotiales</taxon>
        <taxon>Aspergillaceae</taxon>
        <taxon>Penicillium</taxon>
    </lineage>
</organism>
<keyword evidence="3" id="KW-1185">Reference proteome</keyword>
<dbReference type="EMBL" id="JAPQKI010000001">
    <property type="protein sequence ID" value="KAJ5112575.1"/>
    <property type="molecule type" value="Genomic_DNA"/>
</dbReference>
<reference evidence="2" key="2">
    <citation type="journal article" date="2023" name="IMA Fungus">
        <title>Comparative genomic study of the Penicillium genus elucidates a diverse pangenome and 15 lateral gene transfer events.</title>
        <authorList>
            <person name="Petersen C."/>
            <person name="Sorensen T."/>
            <person name="Nielsen M.R."/>
            <person name="Sondergaard T.E."/>
            <person name="Sorensen J.L."/>
            <person name="Fitzpatrick D.A."/>
            <person name="Frisvad J.C."/>
            <person name="Nielsen K.L."/>
        </authorList>
    </citation>
    <scope>NUCLEOTIDE SEQUENCE</scope>
    <source>
        <strain evidence="2">IBT 30761</strain>
    </source>
</reference>
<evidence type="ECO:0000313" key="2">
    <source>
        <dbReference type="EMBL" id="KAJ5112575.1"/>
    </source>
</evidence>
<dbReference type="GeneID" id="81352103"/>
<evidence type="ECO:0000256" key="1">
    <source>
        <dbReference type="SAM" id="MobiDB-lite"/>
    </source>
</evidence>
<evidence type="ECO:0000313" key="3">
    <source>
        <dbReference type="Proteomes" id="UP001149074"/>
    </source>
</evidence>
<accession>A0A9W9KNG9</accession>
<sequence>MEKRQWNEEGGWGASLDWRKDEDGARGGSYASQCLPVSGGETRPALHAFDRTVLQFCFSRVAIARL</sequence>
<reference evidence="2" key="1">
    <citation type="submission" date="2022-11" db="EMBL/GenBank/DDBJ databases">
        <authorList>
            <person name="Petersen C."/>
        </authorList>
    </citation>
    <scope>NUCLEOTIDE SEQUENCE</scope>
    <source>
        <strain evidence="2">IBT 30761</strain>
    </source>
</reference>
<dbReference type="AlphaFoldDB" id="A0A9W9KNG9"/>
<feature type="region of interest" description="Disordered" evidence="1">
    <location>
        <begin position="1"/>
        <end position="28"/>
    </location>
</feature>
<protein>
    <submittedName>
        <fullName evidence="2">Uncharacterized protein</fullName>
    </submittedName>
</protein>
<proteinExistence type="predicted"/>
<gene>
    <name evidence="2" type="ORF">N7532_000620</name>
</gene>